<dbReference type="HOGENOM" id="CLU_2882872_0_0_5"/>
<dbReference type="Gene3D" id="3.40.50.1820">
    <property type="entry name" value="alpha/beta hydrolase"/>
    <property type="match status" value="1"/>
</dbReference>
<gene>
    <name evidence="3" type="ORF">BN77_4352</name>
</gene>
<dbReference type="AlphaFoldDB" id="K0Q3K3"/>
<sequence length="63" mass="7102">MPVALSVFPDELFATPRTWAEAAYPNLIHYNKVAKGGHFAAWEQPKLFTDEVRTGLRSLRKAS</sequence>
<dbReference type="Proteomes" id="UP000009319">
    <property type="component" value="Unassembled WGS sequence"/>
</dbReference>
<evidence type="ECO:0000313" key="3">
    <source>
        <dbReference type="EMBL" id="CCM77289.1"/>
    </source>
</evidence>
<dbReference type="PANTHER" id="PTHR21661">
    <property type="entry name" value="EPOXIDE HYDROLASE 1-RELATED"/>
    <property type="match status" value="1"/>
</dbReference>
<organism evidence="3 4">
    <name type="scientific">Rhizobium mesoamericanum STM3625</name>
    <dbReference type="NCBI Taxonomy" id="1211777"/>
    <lineage>
        <taxon>Bacteria</taxon>
        <taxon>Pseudomonadati</taxon>
        <taxon>Pseudomonadota</taxon>
        <taxon>Alphaproteobacteria</taxon>
        <taxon>Hyphomicrobiales</taxon>
        <taxon>Rhizobiaceae</taxon>
        <taxon>Rhizobium/Agrobacterium group</taxon>
        <taxon>Rhizobium</taxon>
    </lineage>
</organism>
<evidence type="ECO:0000256" key="1">
    <source>
        <dbReference type="ARBA" id="ARBA00010088"/>
    </source>
</evidence>
<dbReference type="EMBL" id="CANI01000028">
    <property type="protein sequence ID" value="CCM77289.1"/>
    <property type="molecule type" value="Genomic_DNA"/>
</dbReference>
<proteinExistence type="inferred from homology"/>
<dbReference type="InterPro" id="IPR029058">
    <property type="entry name" value="AB_hydrolase_fold"/>
</dbReference>
<evidence type="ECO:0000256" key="2">
    <source>
        <dbReference type="ARBA" id="ARBA00022801"/>
    </source>
</evidence>
<dbReference type="EC" id="3.3.2.10" evidence="3"/>
<evidence type="ECO:0000313" key="4">
    <source>
        <dbReference type="Proteomes" id="UP000009319"/>
    </source>
</evidence>
<comment type="caution">
    <text evidence="3">The sequence shown here is derived from an EMBL/GenBank/DDBJ whole genome shotgun (WGS) entry which is preliminary data.</text>
</comment>
<dbReference type="STRING" id="1211777.BN77_4352"/>
<name>K0Q3K3_9HYPH</name>
<dbReference type="eggNOG" id="COG0596">
    <property type="taxonomic scope" value="Bacteria"/>
</dbReference>
<dbReference type="SUPFAM" id="SSF53474">
    <property type="entry name" value="alpha/beta-Hydrolases"/>
    <property type="match status" value="1"/>
</dbReference>
<comment type="similarity">
    <text evidence="1">Belongs to the peptidase S33 family.</text>
</comment>
<keyword evidence="2 3" id="KW-0378">Hydrolase</keyword>
<accession>K0Q3K3</accession>
<dbReference type="GO" id="GO:0004301">
    <property type="term" value="F:epoxide hydrolase activity"/>
    <property type="evidence" value="ECO:0007669"/>
    <property type="project" value="UniProtKB-EC"/>
</dbReference>
<protein>
    <submittedName>
        <fullName evidence="3">Epoxide hydrolase</fullName>
        <ecNumber evidence="3">3.3.2.10</ecNumber>
    </submittedName>
</protein>
<keyword evidence="4" id="KW-1185">Reference proteome</keyword>
<reference evidence="3 4" key="1">
    <citation type="journal article" date="2013" name="Genome Announc.">
        <title>Draft Genome Sequence of Rhizobium mesoamericanum STM3625, a Nitrogen-Fixing Symbiont of Mimosa pudica Isolated in French Guiana (South America).</title>
        <authorList>
            <person name="Moulin L."/>
            <person name="Mornico D."/>
            <person name="Melkonian R."/>
            <person name="Klonowska A."/>
        </authorList>
    </citation>
    <scope>NUCLEOTIDE SEQUENCE [LARGE SCALE GENOMIC DNA]</scope>
    <source>
        <strain evidence="3 4">STM3625</strain>
    </source>
</reference>
<dbReference type="PANTHER" id="PTHR21661:SF35">
    <property type="entry name" value="EPOXIDE HYDROLASE"/>
    <property type="match status" value="1"/>
</dbReference>
<dbReference type="GO" id="GO:0097176">
    <property type="term" value="P:epoxide metabolic process"/>
    <property type="evidence" value="ECO:0007669"/>
    <property type="project" value="TreeGrafter"/>
</dbReference>